<dbReference type="InterPro" id="IPR002828">
    <property type="entry name" value="SurE-like_Pase/nucleotidase"/>
</dbReference>
<dbReference type="PANTHER" id="PTHR30457:SF12">
    <property type="entry name" value="5'_3'-NUCLEOTIDASE SURE"/>
    <property type="match status" value="1"/>
</dbReference>
<dbReference type="SUPFAM" id="SSF64167">
    <property type="entry name" value="SurE-like"/>
    <property type="match status" value="1"/>
</dbReference>
<sequence length="258" mass="28054">MQGARLERILITNDDGIDAPGLEVLEAVARELADEVWVVAPDHDQSGISTAISIHHPLRVTPRGERRFSVSGTPADCVAMALQQLMDKPPQLLLSGINKGANLGVETLFSGTVGAAMTGLLMGIPSIALSQYFTHRNAVRWDTARTLAPGVIRQLLGKGWEQSACLNINFPDVPAEEAGPMQITRQGAGRMDGVNSTERTDFRESKYYWLSITRHQHPEAPDTETQVVTQGGISVTPLEFDRTAIALREQLHAAIKTV</sequence>
<evidence type="ECO:0000256" key="3">
    <source>
        <dbReference type="ARBA" id="ARBA00022490"/>
    </source>
</evidence>
<dbReference type="NCBIfam" id="NF001490">
    <property type="entry name" value="PRK00346.1-4"/>
    <property type="match status" value="1"/>
</dbReference>
<comment type="caution">
    <text evidence="9">The sequence shown here is derived from an EMBL/GenBank/DDBJ whole genome shotgun (WGS) entry which is preliminary data.</text>
</comment>
<dbReference type="GO" id="GO:0000166">
    <property type="term" value="F:nucleotide binding"/>
    <property type="evidence" value="ECO:0007669"/>
    <property type="project" value="UniProtKB-KW"/>
</dbReference>
<dbReference type="Gene3D" id="3.40.1210.10">
    <property type="entry name" value="Survival protein SurE-like phosphatase/nucleotidase"/>
    <property type="match status" value="1"/>
</dbReference>
<reference evidence="9" key="1">
    <citation type="submission" date="2016-10" db="EMBL/GenBank/DDBJ databases">
        <authorList>
            <person name="Varghese N."/>
            <person name="Submissions S."/>
        </authorList>
    </citation>
    <scope>NUCLEOTIDE SEQUENCE [LARGE SCALE GENOMIC DNA]</scope>
    <source>
        <strain evidence="9">LMG 25555</strain>
    </source>
</reference>
<feature type="domain" description="Survival protein SurE-like phosphatase/nucleotidase" evidence="8">
    <location>
        <begin position="9"/>
        <end position="190"/>
    </location>
</feature>
<gene>
    <name evidence="7" type="primary">surE</name>
    <name evidence="9" type="ORF">SAMN04489800_3347</name>
</gene>
<comment type="catalytic activity">
    <reaction evidence="1 7">
        <text>a ribonucleoside 5'-phosphate + H2O = a ribonucleoside + phosphate</text>
        <dbReference type="Rhea" id="RHEA:12484"/>
        <dbReference type="ChEBI" id="CHEBI:15377"/>
        <dbReference type="ChEBI" id="CHEBI:18254"/>
        <dbReference type="ChEBI" id="CHEBI:43474"/>
        <dbReference type="ChEBI" id="CHEBI:58043"/>
        <dbReference type="EC" id="3.1.3.5"/>
    </reaction>
</comment>
<accession>A0A0J6G9Z2</accession>
<dbReference type="RefSeq" id="WP_048361746.1">
    <property type="nucleotide sequence ID" value="NZ_FNUD01000002.1"/>
</dbReference>
<evidence type="ECO:0000256" key="7">
    <source>
        <dbReference type="HAMAP-Rule" id="MF_00060"/>
    </source>
</evidence>
<dbReference type="OrthoDB" id="9780815at2"/>
<evidence type="ECO:0000256" key="6">
    <source>
        <dbReference type="ARBA" id="ARBA00022801"/>
    </source>
</evidence>
<keyword evidence="4 7" id="KW-0479">Metal-binding</keyword>
<feature type="binding site" evidence="7">
    <location>
        <position position="46"/>
    </location>
    <ligand>
        <name>a divalent metal cation</name>
        <dbReference type="ChEBI" id="CHEBI:60240"/>
    </ligand>
</feature>
<evidence type="ECO:0000313" key="9">
    <source>
        <dbReference type="EMBL" id="SEE98554.1"/>
    </source>
</evidence>
<proteinExistence type="inferred from homology"/>
<feature type="binding site" evidence="7">
    <location>
        <position position="98"/>
    </location>
    <ligand>
        <name>a divalent metal cation</name>
        <dbReference type="ChEBI" id="CHEBI:60240"/>
    </ligand>
</feature>
<dbReference type="GO" id="GO:0008254">
    <property type="term" value="F:3'-nucleotidase activity"/>
    <property type="evidence" value="ECO:0007669"/>
    <property type="project" value="TreeGrafter"/>
</dbReference>
<dbReference type="GO" id="GO:0004309">
    <property type="term" value="F:exopolyphosphatase activity"/>
    <property type="evidence" value="ECO:0007669"/>
    <property type="project" value="TreeGrafter"/>
</dbReference>
<keyword evidence="10" id="KW-1185">Reference proteome</keyword>
<keyword evidence="5 7" id="KW-0547">Nucleotide-binding</keyword>
<keyword evidence="6 7" id="KW-0378">Hydrolase</keyword>
<dbReference type="GO" id="GO:0005737">
    <property type="term" value="C:cytoplasm"/>
    <property type="evidence" value="ECO:0007669"/>
    <property type="project" value="UniProtKB-SubCell"/>
</dbReference>
<comment type="similarity">
    <text evidence="2 7">Belongs to the SurE nucleotidase family.</text>
</comment>
<name>A0A0J6G9Z2_PSEDM</name>
<evidence type="ECO:0000313" key="10">
    <source>
        <dbReference type="Proteomes" id="UP000183613"/>
    </source>
</evidence>
<dbReference type="NCBIfam" id="TIGR00087">
    <property type="entry name" value="surE"/>
    <property type="match status" value="1"/>
</dbReference>
<dbReference type="GO" id="GO:0046872">
    <property type="term" value="F:metal ion binding"/>
    <property type="evidence" value="ECO:0007669"/>
    <property type="project" value="UniProtKB-UniRule"/>
</dbReference>
<organism evidence="9 10">
    <name type="scientific">Pseudomonas deceptionensis</name>
    <dbReference type="NCBI Taxonomy" id="882211"/>
    <lineage>
        <taxon>Bacteria</taxon>
        <taxon>Pseudomonadati</taxon>
        <taxon>Pseudomonadota</taxon>
        <taxon>Gammaproteobacteria</taxon>
        <taxon>Pseudomonadales</taxon>
        <taxon>Pseudomonadaceae</taxon>
        <taxon>Pseudomonas</taxon>
    </lineage>
</organism>
<dbReference type="GO" id="GO:0008253">
    <property type="term" value="F:5'-nucleotidase activity"/>
    <property type="evidence" value="ECO:0007669"/>
    <property type="project" value="UniProtKB-UniRule"/>
</dbReference>
<comment type="function">
    <text evidence="7">Nucleotidase that shows phosphatase activity on nucleoside 5'-monophosphates.</text>
</comment>
<feature type="binding site" evidence="7">
    <location>
        <position position="14"/>
    </location>
    <ligand>
        <name>a divalent metal cation</name>
        <dbReference type="ChEBI" id="CHEBI:60240"/>
    </ligand>
</feature>
<dbReference type="InterPro" id="IPR036523">
    <property type="entry name" value="SurE-like_sf"/>
</dbReference>
<evidence type="ECO:0000256" key="4">
    <source>
        <dbReference type="ARBA" id="ARBA00022723"/>
    </source>
</evidence>
<dbReference type="PANTHER" id="PTHR30457">
    <property type="entry name" value="5'-NUCLEOTIDASE SURE"/>
    <property type="match status" value="1"/>
</dbReference>
<comment type="subcellular location">
    <subcellularLocation>
        <location evidence="7">Cytoplasm</location>
    </subcellularLocation>
</comment>
<dbReference type="EC" id="3.1.3.5" evidence="7"/>
<feature type="binding site" evidence="7">
    <location>
        <position position="15"/>
    </location>
    <ligand>
        <name>a divalent metal cation</name>
        <dbReference type="ChEBI" id="CHEBI:60240"/>
    </ligand>
</feature>
<dbReference type="Pfam" id="PF01975">
    <property type="entry name" value="SurE"/>
    <property type="match status" value="1"/>
</dbReference>
<dbReference type="HAMAP" id="MF_00060">
    <property type="entry name" value="SurE"/>
    <property type="match status" value="1"/>
</dbReference>
<dbReference type="Proteomes" id="UP000183613">
    <property type="component" value="Unassembled WGS sequence"/>
</dbReference>
<evidence type="ECO:0000256" key="2">
    <source>
        <dbReference type="ARBA" id="ARBA00011062"/>
    </source>
</evidence>
<evidence type="ECO:0000256" key="1">
    <source>
        <dbReference type="ARBA" id="ARBA00000815"/>
    </source>
</evidence>
<dbReference type="PATRIC" id="fig|882211.3.peg.4154"/>
<dbReference type="InterPro" id="IPR030048">
    <property type="entry name" value="SurE"/>
</dbReference>
<evidence type="ECO:0000259" key="8">
    <source>
        <dbReference type="Pfam" id="PF01975"/>
    </source>
</evidence>
<evidence type="ECO:0000256" key="5">
    <source>
        <dbReference type="ARBA" id="ARBA00022741"/>
    </source>
</evidence>
<comment type="cofactor">
    <cofactor evidence="7">
        <name>a divalent metal cation</name>
        <dbReference type="ChEBI" id="CHEBI:60240"/>
    </cofactor>
    <text evidence="7">Binds 1 divalent metal cation per subunit.</text>
</comment>
<dbReference type="EMBL" id="FNUD01000002">
    <property type="protein sequence ID" value="SEE98554.1"/>
    <property type="molecule type" value="Genomic_DNA"/>
</dbReference>
<keyword evidence="3 7" id="KW-0963">Cytoplasm</keyword>
<protein>
    <recommendedName>
        <fullName evidence="7">5'-nucleotidase SurE</fullName>
        <ecNumber evidence="7">3.1.3.5</ecNumber>
    </recommendedName>
    <alternativeName>
        <fullName evidence="7">Nucleoside 5'-monophosphate phosphohydrolase</fullName>
    </alternativeName>
</protein>
<dbReference type="AlphaFoldDB" id="A0A0J6G9Z2"/>